<dbReference type="AlphaFoldDB" id="A0A7Y0UFF1"/>
<protein>
    <submittedName>
        <fullName evidence="2">ATP-binding protein</fullName>
    </submittedName>
</protein>
<gene>
    <name evidence="2" type="ORF">HHJ67_00790</name>
</gene>
<evidence type="ECO:0000259" key="1">
    <source>
        <dbReference type="Pfam" id="PF04326"/>
    </source>
</evidence>
<comment type="caution">
    <text evidence="2">The sequence shown here is derived from an EMBL/GenBank/DDBJ whole genome shotgun (WGS) entry which is preliminary data.</text>
</comment>
<organism evidence="2 3">
    <name type="scientific">Mobiluncus curtisii</name>
    <dbReference type="NCBI Taxonomy" id="2051"/>
    <lineage>
        <taxon>Bacteria</taxon>
        <taxon>Bacillati</taxon>
        <taxon>Actinomycetota</taxon>
        <taxon>Actinomycetes</taxon>
        <taxon>Actinomycetales</taxon>
        <taxon>Actinomycetaceae</taxon>
        <taxon>Mobiluncus</taxon>
    </lineage>
</organism>
<keyword evidence="2" id="KW-0547">Nucleotide-binding</keyword>
<dbReference type="Gene3D" id="3.30.950.30">
    <property type="entry name" value="Schlafen, AAA domain"/>
    <property type="match status" value="1"/>
</dbReference>
<proteinExistence type="predicted"/>
<keyword evidence="2" id="KW-0067">ATP-binding</keyword>
<dbReference type="EMBL" id="JABCUI010000001">
    <property type="protein sequence ID" value="NMW86298.1"/>
    <property type="molecule type" value="Genomic_DNA"/>
</dbReference>
<dbReference type="PANTHER" id="PTHR30595">
    <property type="entry name" value="GLPR-RELATED TRANSCRIPTIONAL REPRESSOR"/>
    <property type="match status" value="1"/>
</dbReference>
<dbReference type="Proteomes" id="UP000553981">
    <property type="component" value="Unassembled WGS sequence"/>
</dbReference>
<evidence type="ECO:0000313" key="3">
    <source>
        <dbReference type="Proteomes" id="UP000553981"/>
    </source>
</evidence>
<dbReference type="GO" id="GO:0005524">
    <property type="term" value="F:ATP binding"/>
    <property type="evidence" value="ECO:0007669"/>
    <property type="project" value="UniProtKB-KW"/>
</dbReference>
<dbReference type="InterPro" id="IPR038461">
    <property type="entry name" value="Schlafen_AlbA_2_dom_sf"/>
</dbReference>
<name>A0A7Y0UFF1_9ACTO</name>
<dbReference type="PANTHER" id="PTHR30595:SF6">
    <property type="entry name" value="SCHLAFEN ALBA-2 DOMAIN-CONTAINING PROTEIN"/>
    <property type="match status" value="1"/>
</dbReference>
<sequence>MATSALHRELGIPARTSLTFDVLSSLVSKRVREQADLDFKQKLYHPKNEKDKKELVKDVCAMANSGGGWIVCGIAEKDSAAAQVVGVDIDITTETDIHQMLENRIDPPVAIDIRVYQDASRDKNLVAIRVPDSADKPHLMKIGDSKDTRAFQVPIRKGPSTVWLDERSLRSFYRESFNLANHSEEQMNKRLDDLTAKAAEEFPGIALVLLLSPQEPLTGKLDKNYLVEAVKNIDLAKFSIGRGFSFLYNIQTPLNIGDRRYTGKQTSIRFHSFIEVDFDGTVAVAIQLAVDPPKARYLEDTWYTNLPDEATQNELEYAIIEAFNFATQLEKILNPASDSQLQVRIVAHKNNPIIIRKNEGSWTGSLLLPREESTPIKHFRTVSYTIQAGSTSKEEHEILTDIILEVVNQGGIETIHILQPLPELDETPTNETR</sequence>
<feature type="domain" description="Schlafen AlbA-2" evidence="1">
    <location>
        <begin position="33"/>
        <end position="161"/>
    </location>
</feature>
<dbReference type="RefSeq" id="WP_169755880.1">
    <property type="nucleotide sequence ID" value="NZ_JABCUE010000001.1"/>
</dbReference>
<reference evidence="2 3" key="1">
    <citation type="submission" date="2020-04" db="EMBL/GenBank/DDBJ databases">
        <title>Antimicrobial susceptibility and clonality of vaginal-derived multi-drug resistant Mobiluncus isolates in China.</title>
        <authorList>
            <person name="Zhang X."/>
        </authorList>
    </citation>
    <scope>NUCLEOTIDE SEQUENCE [LARGE SCALE GENOMIC DNA]</scope>
    <source>
        <strain evidence="2 3">19</strain>
    </source>
</reference>
<dbReference type="Pfam" id="PF04326">
    <property type="entry name" value="SLFN_AlbA_2"/>
    <property type="match status" value="1"/>
</dbReference>
<evidence type="ECO:0000313" key="2">
    <source>
        <dbReference type="EMBL" id="NMW86298.1"/>
    </source>
</evidence>
<dbReference type="InterPro" id="IPR007421">
    <property type="entry name" value="Schlafen_AlbA_2_dom"/>
</dbReference>
<accession>A0A7Y0UFF1</accession>